<dbReference type="SUPFAM" id="SSF50685">
    <property type="entry name" value="Barwin-like endoglucanases"/>
    <property type="match status" value="1"/>
</dbReference>
<reference evidence="13 14" key="1">
    <citation type="submission" date="2024-03" db="EMBL/GenBank/DDBJ databases">
        <title>A high-quality draft genome sequence of Diaporthe vaccinii, a causative agent of upright dieback and viscid rot disease in cranberry plants.</title>
        <authorList>
            <person name="Sarrasin M."/>
            <person name="Lang B.F."/>
            <person name="Burger G."/>
        </authorList>
    </citation>
    <scope>NUCLEOTIDE SEQUENCE [LARGE SCALE GENOMIC DNA]</scope>
    <source>
        <strain evidence="13 14">IS7</strain>
    </source>
</reference>
<evidence type="ECO:0000256" key="4">
    <source>
        <dbReference type="ARBA" id="ARBA00022729"/>
    </source>
</evidence>
<organism evidence="13 14">
    <name type="scientific">Diaporthe vaccinii</name>
    <dbReference type="NCBI Taxonomy" id="105482"/>
    <lineage>
        <taxon>Eukaryota</taxon>
        <taxon>Fungi</taxon>
        <taxon>Dikarya</taxon>
        <taxon>Ascomycota</taxon>
        <taxon>Pezizomycotina</taxon>
        <taxon>Sordariomycetes</taxon>
        <taxon>Sordariomycetidae</taxon>
        <taxon>Diaporthales</taxon>
        <taxon>Diaporthaceae</taxon>
        <taxon>Diaporthe</taxon>
        <taxon>Diaporthe eres species complex</taxon>
    </lineage>
</organism>
<evidence type="ECO:0000256" key="2">
    <source>
        <dbReference type="ARBA" id="ARBA00007793"/>
    </source>
</evidence>
<keyword evidence="7" id="KW-0119">Carbohydrate metabolism</keyword>
<evidence type="ECO:0000313" key="14">
    <source>
        <dbReference type="Proteomes" id="UP001600888"/>
    </source>
</evidence>
<keyword evidence="14" id="KW-1185">Reference proteome</keyword>
<evidence type="ECO:0000256" key="8">
    <source>
        <dbReference type="ARBA" id="ARBA00023295"/>
    </source>
</evidence>
<dbReference type="SMART" id="SM00236">
    <property type="entry name" value="fCBD"/>
    <property type="match status" value="2"/>
</dbReference>
<feature type="domain" description="CBM1" evidence="12">
    <location>
        <begin position="263"/>
        <end position="299"/>
    </location>
</feature>
<evidence type="ECO:0000256" key="5">
    <source>
        <dbReference type="ARBA" id="ARBA00022801"/>
    </source>
</evidence>
<protein>
    <recommendedName>
        <fullName evidence="3 10">Cellulase</fullName>
        <ecNumber evidence="3 10">3.2.1.4</ecNumber>
    </recommendedName>
</protein>
<keyword evidence="6" id="KW-0136">Cellulose degradation</keyword>
<comment type="similarity">
    <text evidence="2">Belongs to the glycosyl hydrolase 45 (cellulase K) family.</text>
</comment>
<dbReference type="Pfam" id="PF00734">
    <property type="entry name" value="CBM_1"/>
    <property type="match status" value="2"/>
</dbReference>
<keyword evidence="4" id="KW-0732">Signal</keyword>
<keyword evidence="9" id="KW-0624">Polysaccharide degradation</keyword>
<name>A0ABR4ELL4_9PEZI</name>
<dbReference type="InterPro" id="IPR052288">
    <property type="entry name" value="GH45_Enzymes"/>
</dbReference>
<comment type="caution">
    <text evidence="13">The sequence shown here is derived from an EMBL/GenBank/DDBJ whole genome shotgun (WGS) entry which is preliminary data.</text>
</comment>
<dbReference type="PROSITE" id="PS01140">
    <property type="entry name" value="GLYCOSYL_HYDROL_F45"/>
    <property type="match status" value="1"/>
</dbReference>
<evidence type="ECO:0000256" key="11">
    <source>
        <dbReference type="SAM" id="MobiDB-lite"/>
    </source>
</evidence>
<dbReference type="InterPro" id="IPR000254">
    <property type="entry name" value="CBD"/>
</dbReference>
<dbReference type="InterPro" id="IPR000334">
    <property type="entry name" value="Glyco_hydro_45"/>
</dbReference>
<dbReference type="Proteomes" id="UP001600888">
    <property type="component" value="Unassembled WGS sequence"/>
</dbReference>
<evidence type="ECO:0000256" key="1">
    <source>
        <dbReference type="ARBA" id="ARBA00000966"/>
    </source>
</evidence>
<keyword evidence="8" id="KW-0326">Glycosidase</keyword>
<accession>A0ABR4ELL4</accession>
<dbReference type="InterPro" id="IPR036908">
    <property type="entry name" value="RlpA-like_sf"/>
</dbReference>
<proteinExistence type="inferred from homology"/>
<dbReference type="Pfam" id="PF02015">
    <property type="entry name" value="Glyco_hydro_45"/>
    <property type="match status" value="1"/>
</dbReference>
<dbReference type="EMBL" id="JBAWTH010000043">
    <property type="protein sequence ID" value="KAL2283318.1"/>
    <property type="molecule type" value="Genomic_DNA"/>
</dbReference>
<evidence type="ECO:0000256" key="3">
    <source>
        <dbReference type="ARBA" id="ARBA00012601"/>
    </source>
</evidence>
<keyword evidence="5" id="KW-0378">Hydrolase</keyword>
<dbReference type="PROSITE" id="PS51164">
    <property type="entry name" value="CBM1_2"/>
    <property type="match status" value="2"/>
</dbReference>
<evidence type="ECO:0000313" key="13">
    <source>
        <dbReference type="EMBL" id="KAL2283318.1"/>
    </source>
</evidence>
<evidence type="ECO:0000256" key="6">
    <source>
        <dbReference type="ARBA" id="ARBA00023001"/>
    </source>
</evidence>
<feature type="domain" description="CBM1" evidence="12">
    <location>
        <begin position="361"/>
        <end position="397"/>
    </location>
</feature>
<dbReference type="PANTHER" id="PTHR39730">
    <property type="entry name" value="ENDOGLUCANASE 1"/>
    <property type="match status" value="1"/>
</dbReference>
<feature type="active site" description="Nucleophile" evidence="10">
    <location>
        <position position="48"/>
    </location>
</feature>
<evidence type="ECO:0000256" key="9">
    <source>
        <dbReference type="ARBA" id="ARBA00023326"/>
    </source>
</evidence>
<comment type="catalytic activity">
    <reaction evidence="1 10">
        <text>Endohydrolysis of (1-&gt;4)-beta-D-glucosidic linkages in cellulose, lichenin and cereal beta-D-glucans.</text>
        <dbReference type="EC" id="3.2.1.4"/>
    </reaction>
</comment>
<evidence type="ECO:0000259" key="12">
    <source>
        <dbReference type="PROSITE" id="PS51164"/>
    </source>
</evidence>
<dbReference type="Gene3D" id="2.40.40.10">
    <property type="entry name" value="RlpA-like domain"/>
    <property type="match status" value="1"/>
</dbReference>
<dbReference type="PANTHER" id="PTHR39730:SF1">
    <property type="entry name" value="ENDOGLUCANASE 1"/>
    <property type="match status" value="1"/>
</dbReference>
<dbReference type="EC" id="3.2.1.4" evidence="3 10"/>
<feature type="region of interest" description="Disordered" evidence="11">
    <location>
        <begin position="307"/>
        <end position="336"/>
    </location>
</feature>
<dbReference type="InterPro" id="IPR035971">
    <property type="entry name" value="CBD_sf"/>
</dbReference>
<evidence type="ECO:0000256" key="10">
    <source>
        <dbReference type="PROSITE-ProRule" id="PRU10069"/>
    </source>
</evidence>
<sequence length="397" mass="41094">MPLCSWRSLGSWSNVVKMSRPCILSLTAILAEIARAASGTGSSTRYWDCCKPSCAWPGKADVTNPPYTCDINDNPLSNYEAVSGCQSGGTAFTCTNQAPWAANSLISYGFAATAISGGTEASWCCACYALTFTSGKAKGKVMLVQSVNTGGDLSGNQFDLQIPGGGTGIFDGCTTEFGSSWGAQYGGISNRSECSALPAKLQAGCDWRFDWFGNADNPTHTFTQISCPAELTGVTGCVRNDDASFPKYVMPSPATWTAPSPTATAAAYAQCDSLTWDVAMLCPSGYYCSYVTDYYWQCVQGTAPFSSSSTASTQKSSSTSSSSKSTQGASTSLSSSSKSATTATTLSTTSHATTTTATGGSTQTKYGQCAGSGWTGPTACPAGSTCSMANAYYGQCL</sequence>
<evidence type="ECO:0000256" key="7">
    <source>
        <dbReference type="ARBA" id="ARBA00023277"/>
    </source>
</evidence>
<gene>
    <name evidence="13" type="ORF">FJTKL_09950</name>
</gene>
<dbReference type="SUPFAM" id="SSF57180">
    <property type="entry name" value="Cellulose-binding domain"/>
    <property type="match status" value="2"/>
</dbReference>